<organism evidence="1 2">
    <name type="scientific">Microvirga vignae</name>
    <dbReference type="NCBI Taxonomy" id="1225564"/>
    <lineage>
        <taxon>Bacteria</taxon>
        <taxon>Pseudomonadati</taxon>
        <taxon>Pseudomonadota</taxon>
        <taxon>Alphaproteobacteria</taxon>
        <taxon>Hyphomicrobiales</taxon>
        <taxon>Methylobacteriaceae</taxon>
        <taxon>Microvirga</taxon>
    </lineage>
</organism>
<dbReference type="STRING" id="1225564.AA309_20195"/>
<evidence type="ECO:0000313" key="1">
    <source>
        <dbReference type="EMBL" id="KLK91418.1"/>
    </source>
</evidence>
<dbReference type="Pfam" id="PF03864">
    <property type="entry name" value="Phage_cap_E"/>
    <property type="match status" value="1"/>
</dbReference>
<gene>
    <name evidence="1" type="ORF">AA309_20195</name>
</gene>
<keyword evidence="2" id="KW-1185">Reference proteome</keyword>
<evidence type="ECO:0000313" key="2">
    <source>
        <dbReference type="Proteomes" id="UP000035489"/>
    </source>
</evidence>
<dbReference type="EMBL" id="LCYG01000055">
    <property type="protein sequence ID" value="KLK91418.1"/>
    <property type="molecule type" value="Genomic_DNA"/>
</dbReference>
<reference evidence="1 2" key="1">
    <citation type="submission" date="2015-05" db="EMBL/GenBank/DDBJ databases">
        <title>Draft genome sequence of Microvirga vignae strain BR3299, a novel nitrogen fixing bacteria isolated from Brazil semi-aired region.</title>
        <authorList>
            <person name="Zilli J.E."/>
            <person name="Passos S.R."/>
            <person name="Leite J."/>
            <person name="Baldani J.I."/>
            <person name="Xavier G.R."/>
            <person name="Rumjaneck N.G."/>
            <person name="Simoes-Araujo J.L."/>
        </authorList>
    </citation>
    <scope>NUCLEOTIDE SEQUENCE [LARGE SCALE GENOMIC DNA]</scope>
    <source>
        <strain evidence="1 2">BR3299</strain>
    </source>
</reference>
<dbReference type="PATRIC" id="fig|1225564.3.peg.5354"/>
<accession>A0A0H1R8B9</accession>
<dbReference type="AlphaFoldDB" id="A0A0H1R8B9"/>
<dbReference type="RefSeq" id="WP_047190817.1">
    <property type="nucleotide sequence ID" value="NZ_LCYG01000055.1"/>
</dbReference>
<protein>
    <submittedName>
        <fullName evidence="1">Phage protein GP20</fullName>
    </submittedName>
</protein>
<name>A0A0H1R8B9_9HYPH</name>
<comment type="caution">
    <text evidence="1">The sequence shown here is derived from an EMBL/GenBank/DDBJ whole genome shotgun (WGS) entry which is preliminary data.</text>
</comment>
<dbReference type="OrthoDB" id="6388191at2"/>
<dbReference type="Proteomes" id="UP000035489">
    <property type="component" value="Unassembled WGS sequence"/>
</dbReference>
<proteinExistence type="predicted"/>
<sequence>MLDIFKNDAFSVVALTLAINKLKHKPGQVGSLGIFKPSSTHLTAISVEEKSGVLTLVAPTPRGGPGVTVGKTDRNLRSIAVPHFEINDAIMAESVQGVRAFGSETELETVMGKVAERLDIHASSHNVTTEYSRIGALKGVVKYAGGSELNLFNLFEVTAPTEVDFDLDNANPAPGALRKKCAAVVRQITEALDGVVISGVHAYCSKEFFDDLVAHPEVRDTYLGWVQAEELRHGYAYGAFPFGGIMWEEYRGSVGGTSFVDADKAHIFPIADIYHTVYAPADYLETVNTLGKAMYAKQYEMPNGKGVHFDTQTNQVNFCSRPNALIPARRT</sequence>
<dbReference type="InterPro" id="IPR005564">
    <property type="entry name" value="Major_capsid_GpE"/>
</dbReference>